<feature type="domain" description="Sulfatase N-terminal" evidence="8">
    <location>
        <begin position="30"/>
        <end position="344"/>
    </location>
</feature>
<protein>
    <recommendedName>
        <fullName evidence="8">Sulfatase N-terminal domain-containing protein</fullName>
    </recommendedName>
</protein>
<evidence type="ECO:0000256" key="4">
    <source>
        <dbReference type="ARBA" id="ARBA00022801"/>
    </source>
</evidence>
<dbReference type="Gene3D" id="3.30.1120.10">
    <property type="match status" value="1"/>
</dbReference>
<dbReference type="InterPro" id="IPR017850">
    <property type="entry name" value="Alkaline_phosphatase_core_sf"/>
</dbReference>
<evidence type="ECO:0000256" key="7">
    <source>
        <dbReference type="SAM" id="SignalP"/>
    </source>
</evidence>
<evidence type="ECO:0000256" key="5">
    <source>
        <dbReference type="ARBA" id="ARBA00022837"/>
    </source>
</evidence>
<evidence type="ECO:0000256" key="1">
    <source>
        <dbReference type="ARBA" id="ARBA00001913"/>
    </source>
</evidence>
<organism evidence="9 10">
    <name type="scientific">Elysia crispata</name>
    <name type="common">lettuce slug</name>
    <dbReference type="NCBI Taxonomy" id="231223"/>
    <lineage>
        <taxon>Eukaryota</taxon>
        <taxon>Metazoa</taxon>
        <taxon>Spiralia</taxon>
        <taxon>Lophotrochozoa</taxon>
        <taxon>Mollusca</taxon>
        <taxon>Gastropoda</taxon>
        <taxon>Heterobranchia</taxon>
        <taxon>Euthyneura</taxon>
        <taxon>Panpulmonata</taxon>
        <taxon>Sacoglossa</taxon>
        <taxon>Placobranchoidea</taxon>
        <taxon>Plakobranchidae</taxon>
        <taxon>Elysia</taxon>
    </lineage>
</organism>
<gene>
    <name evidence="9" type="ORF">RRG08_022711</name>
</gene>
<evidence type="ECO:0000256" key="3">
    <source>
        <dbReference type="ARBA" id="ARBA00022723"/>
    </source>
</evidence>
<dbReference type="PROSITE" id="PS00149">
    <property type="entry name" value="SULFATASE_2"/>
    <property type="match status" value="1"/>
</dbReference>
<evidence type="ECO:0000256" key="2">
    <source>
        <dbReference type="ARBA" id="ARBA00008779"/>
    </source>
</evidence>
<reference evidence="9" key="1">
    <citation type="journal article" date="2023" name="G3 (Bethesda)">
        <title>A reference genome for the long-term kleptoplast-retaining sea slug Elysia crispata morphotype clarki.</title>
        <authorList>
            <person name="Eastman K.E."/>
            <person name="Pendleton A.L."/>
            <person name="Shaikh M.A."/>
            <person name="Suttiyut T."/>
            <person name="Ogas R."/>
            <person name="Tomko P."/>
            <person name="Gavelis G."/>
            <person name="Widhalm J.R."/>
            <person name="Wisecaver J.H."/>
        </authorList>
    </citation>
    <scope>NUCLEOTIDE SEQUENCE</scope>
    <source>
        <strain evidence="9">ECLA1</strain>
    </source>
</reference>
<dbReference type="GO" id="GO:0008484">
    <property type="term" value="F:sulfuric ester hydrolase activity"/>
    <property type="evidence" value="ECO:0007669"/>
    <property type="project" value="InterPro"/>
</dbReference>
<feature type="chain" id="PRO_5041932335" description="Sulfatase N-terminal domain-containing protein" evidence="7">
    <location>
        <begin position="27"/>
        <end position="502"/>
    </location>
</feature>
<evidence type="ECO:0000256" key="6">
    <source>
        <dbReference type="ARBA" id="ARBA00023180"/>
    </source>
</evidence>
<evidence type="ECO:0000313" key="10">
    <source>
        <dbReference type="Proteomes" id="UP001283361"/>
    </source>
</evidence>
<keyword evidence="10" id="KW-1185">Reference proteome</keyword>
<evidence type="ECO:0000313" key="9">
    <source>
        <dbReference type="EMBL" id="KAK3767677.1"/>
    </source>
</evidence>
<dbReference type="EMBL" id="JAWDGP010004118">
    <property type="protein sequence ID" value="KAK3767677.1"/>
    <property type="molecule type" value="Genomic_DNA"/>
</dbReference>
<accession>A0AAE0ZE51</accession>
<dbReference type="AlphaFoldDB" id="A0AAE0ZE51"/>
<evidence type="ECO:0000259" key="8">
    <source>
        <dbReference type="Pfam" id="PF00884"/>
    </source>
</evidence>
<dbReference type="InterPro" id="IPR000917">
    <property type="entry name" value="Sulfatase_N"/>
</dbReference>
<proteinExistence type="inferred from homology"/>
<dbReference type="InterPro" id="IPR047115">
    <property type="entry name" value="ARSB"/>
</dbReference>
<dbReference type="Pfam" id="PF00884">
    <property type="entry name" value="Sulfatase"/>
    <property type="match status" value="1"/>
</dbReference>
<keyword evidence="3" id="KW-0479">Metal-binding</keyword>
<dbReference type="SUPFAM" id="SSF53649">
    <property type="entry name" value="Alkaline phosphatase-like"/>
    <property type="match status" value="1"/>
</dbReference>
<keyword evidence="5" id="KW-0106">Calcium</keyword>
<name>A0AAE0ZE51_9GAST</name>
<keyword evidence="6" id="KW-0325">Glycoprotein</keyword>
<dbReference type="PANTHER" id="PTHR10342:SF274">
    <property type="entry name" value="ARYLSULFATASE B"/>
    <property type="match status" value="1"/>
</dbReference>
<dbReference type="GO" id="GO:0046872">
    <property type="term" value="F:metal ion binding"/>
    <property type="evidence" value="ECO:0007669"/>
    <property type="project" value="UniProtKB-KW"/>
</dbReference>
<dbReference type="Gene3D" id="3.40.720.10">
    <property type="entry name" value="Alkaline Phosphatase, subunit A"/>
    <property type="match status" value="1"/>
</dbReference>
<comment type="caution">
    <text evidence="9">The sequence shown here is derived from an EMBL/GenBank/DDBJ whole genome shotgun (WGS) entry which is preliminary data.</text>
</comment>
<dbReference type="Proteomes" id="UP001283361">
    <property type="component" value="Unassembled WGS sequence"/>
</dbReference>
<dbReference type="InterPro" id="IPR024607">
    <property type="entry name" value="Sulfatase_CS"/>
</dbReference>
<feature type="signal peptide" evidence="7">
    <location>
        <begin position="1"/>
        <end position="26"/>
    </location>
</feature>
<dbReference type="CDD" id="cd16029">
    <property type="entry name" value="4-S"/>
    <property type="match status" value="1"/>
</dbReference>
<sequence length="502" mass="56375">MASGLHGPRCAALLVLILATFHHADCAAKPNIVFILADDLGFHDVGYHGSRIKTPHLDQLSENGVRLENYYVQPMCSPTRCQLMSGRYQIHNGIQHSLFGDSQRTGLPLDSPTLADKLRESGYSTHLVGKWHLGFYKKEYMPNSRGFDSSFGFLTGHEGHYDHKRDYEHKAKYLDLRDNGRPATGQDGHHSTYMYTQRAVDLIHTHNKSKPLFLYMAYQAPHNPLEVPHSFEKPYKDIKNKDRRRYAGLVSMLDQSVANITQTLKDSGLWDNTLLVFSTDNGGTIYYGGNNYPLRGWKFSLWEGGIRGIGFVSGGDNITLQRNVVHRGLVHVSDWFPTLLSVAGGNLNGTKPLDGVNQWRSISLAAPPPRKWLLHNIDPLTKKKGKKLFPHTFDTRVRAAIRFGDYKLITGDPGNGSWIPPPEMNSVRAEVDNESSKKNLWLFNVTNDPEEKHDLSSKRPGLVKDILDLLAQVNSTAVPAYFPPKDPEANPKLHGGVWGPWV</sequence>
<comment type="cofactor">
    <cofactor evidence="1">
        <name>Ca(2+)</name>
        <dbReference type="ChEBI" id="CHEBI:29108"/>
    </cofactor>
</comment>
<keyword evidence="4" id="KW-0378">Hydrolase</keyword>
<comment type="similarity">
    <text evidence="2">Belongs to the sulfatase family.</text>
</comment>
<keyword evidence="7" id="KW-0732">Signal</keyword>
<dbReference type="PANTHER" id="PTHR10342">
    <property type="entry name" value="ARYLSULFATASE"/>
    <property type="match status" value="1"/>
</dbReference>